<feature type="transmembrane region" description="Helical" evidence="1">
    <location>
        <begin position="12"/>
        <end position="35"/>
    </location>
</feature>
<evidence type="ECO:0000313" key="3">
    <source>
        <dbReference type="Proteomes" id="UP001209694"/>
    </source>
</evidence>
<feature type="transmembrane region" description="Helical" evidence="1">
    <location>
        <begin position="47"/>
        <end position="68"/>
    </location>
</feature>
<dbReference type="EMBL" id="JAMQQD010000002">
    <property type="protein sequence ID" value="MCW7515433.1"/>
    <property type="molecule type" value="Genomic_DNA"/>
</dbReference>
<name>A0A6H3NMS0_9LEPT</name>
<dbReference type="Proteomes" id="UP001209694">
    <property type="component" value="Unassembled WGS sequence"/>
</dbReference>
<gene>
    <name evidence="2" type="ORF">ND810_09720</name>
</gene>
<proteinExistence type="predicted"/>
<organism evidence="2 3">
    <name type="scientific">Leptospira levettii</name>
    <dbReference type="NCBI Taxonomy" id="2023178"/>
    <lineage>
        <taxon>Bacteria</taxon>
        <taxon>Pseudomonadati</taxon>
        <taxon>Spirochaetota</taxon>
        <taxon>Spirochaetia</taxon>
        <taxon>Leptospirales</taxon>
        <taxon>Leptospiraceae</taxon>
        <taxon>Leptospira</taxon>
    </lineage>
</organism>
<keyword evidence="1" id="KW-1133">Transmembrane helix</keyword>
<accession>A0A6H3NMS0</accession>
<evidence type="ECO:0000256" key="1">
    <source>
        <dbReference type="SAM" id="Phobius"/>
    </source>
</evidence>
<feature type="transmembrane region" description="Helical" evidence="1">
    <location>
        <begin position="108"/>
        <end position="128"/>
    </location>
</feature>
<keyword evidence="1" id="KW-0472">Membrane</keyword>
<evidence type="ECO:0000313" key="2">
    <source>
        <dbReference type="EMBL" id="MCW7515433.1"/>
    </source>
</evidence>
<dbReference type="AlphaFoldDB" id="A0A6H3NMS0"/>
<feature type="transmembrane region" description="Helical" evidence="1">
    <location>
        <begin position="75"/>
        <end position="96"/>
    </location>
</feature>
<keyword evidence="1" id="KW-0812">Transmembrane</keyword>
<protein>
    <submittedName>
        <fullName evidence="2">Uncharacterized protein</fullName>
    </submittedName>
</protein>
<sequence>MFLQKLFYKSQPYSIFFLDAIGASISLIVLLIVIIPFQSFFGMPMIVLYQLGVLALIMFTFSSLCFYWKPKHWKPFLLGVIFGNLTYCGVSMYFLIENWNVIQPLGAFYFIWEKFVILAIVAYEIVLLKK</sequence>
<reference evidence="2" key="1">
    <citation type="submission" date="2022-06" db="EMBL/GenBank/DDBJ databases">
        <title>Leptospira isolates from biofilms formed at urban environments.</title>
        <authorList>
            <person name="Ribeiro P.S."/>
            <person name="Sousa T."/>
            <person name="Carvalho N."/>
            <person name="Aburjaile F."/>
            <person name="Neves F."/>
            <person name="Oliveira D."/>
            <person name="Blanco L."/>
            <person name="Lima J."/>
            <person name="Costa F."/>
            <person name="Brenig B."/>
            <person name="Soares S."/>
            <person name="Ramos R."/>
            <person name="Goes-Neto A."/>
            <person name="Matiuzzi M."/>
            <person name="Azevedo V."/>
            <person name="Ristow P."/>
        </authorList>
    </citation>
    <scope>NUCLEOTIDE SEQUENCE</scope>
    <source>
        <strain evidence="2">VSF7</strain>
    </source>
</reference>
<comment type="caution">
    <text evidence="2">The sequence shown here is derived from an EMBL/GenBank/DDBJ whole genome shotgun (WGS) entry which is preliminary data.</text>
</comment>